<dbReference type="AlphaFoldDB" id="E2A4K3"/>
<gene>
    <name evidence="2" type="ORF">EAG_11594</name>
</gene>
<evidence type="ECO:0000313" key="2">
    <source>
        <dbReference type="EMBL" id="EFN71605.1"/>
    </source>
</evidence>
<accession>E2A4K3</accession>
<feature type="signal peptide" evidence="1">
    <location>
        <begin position="1"/>
        <end position="18"/>
    </location>
</feature>
<keyword evidence="1" id="KW-0732">Signal</keyword>
<dbReference type="EMBL" id="GL436710">
    <property type="protein sequence ID" value="EFN71605.1"/>
    <property type="molecule type" value="Genomic_DNA"/>
</dbReference>
<feature type="chain" id="PRO_5003156807" evidence="1">
    <location>
        <begin position="19"/>
        <end position="440"/>
    </location>
</feature>
<name>E2A4K3_CAMFO</name>
<protein>
    <submittedName>
        <fullName evidence="2">Uncharacterized protein</fullName>
    </submittedName>
</protein>
<dbReference type="OMA" id="WSPPTLM"/>
<reference evidence="2 3" key="1">
    <citation type="journal article" date="2010" name="Science">
        <title>Genomic comparison of the ants Camponotus floridanus and Harpegnathos saltator.</title>
        <authorList>
            <person name="Bonasio R."/>
            <person name="Zhang G."/>
            <person name="Ye C."/>
            <person name="Mutti N.S."/>
            <person name="Fang X."/>
            <person name="Qin N."/>
            <person name="Donahue G."/>
            <person name="Yang P."/>
            <person name="Li Q."/>
            <person name="Li C."/>
            <person name="Zhang P."/>
            <person name="Huang Z."/>
            <person name="Berger S.L."/>
            <person name="Reinberg D."/>
            <person name="Wang J."/>
            <person name="Liebig J."/>
        </authorList>
    </citation>
    <scope>NUCLEOTIDE SEQUENCE [LARGE SCALE GENOMIC DNA]</scope>
    <source>
        <strain evidence="3">C129</strain>
    </source>
</reference>
<dbReference type="SMART" id="SM00718">
    <property type="entry name" value="DM4_12"/>
    <property type="match status" value="2"/>
</dbReference>
<evidence type="ECO:0000313" key="3">
    <source>
        <dbReference type="Proteomes" id="UP000000311"/>
    </source>
</evidence>
<dbReference type="Pfam" id="PF07841">
    <property type="entry name" value="DM4_12"/>
    <property type="match status" value="2"/>
</dbReference>
<dbReference type="InterPro" id="IPR006631">
    <property type="entry name" value="DM4_12"/>
</dbReference>
<dbReference type="OrthoDB" id="8185446at2759"/>
<evidence type="ECO:0000256" key="1">
    <source>
        <dbReference type="SAM" id="SignalP"/>
    </source>
</evidence>
<dbReference type="PANTHER" id="PTHR21398">
    <property type="entry name" value="AGAP007094-PA"/>
    <property type="match status" value="1"/>
</dbReference>
<dbReference type="InParanoid" id="E2A4K3"/>
<organism evidence="3">
    <name type="scientific">Camponotus floridanus</name>
    <name type="common">Florida carpenter ant</name>
    <dbReference type="NCBI Taxonomy" id="104421"/>
    <lineage>
        <taxon>Eukaryota</taxon>
        <taxon>Metazoa</taxon>
        <taxon>Ecdysozoa</taxon>
        <taxon>Arthropoda</taxon>
        <taxon>Hexapoda</taxon>
        <taxon>Insecta</taxon>
        <taxon>Pterygota</taxon>
        <taxon>Neoptera</taxon>
        <taxon>Endopterygota</taxon>
        <taxon>Hymenoptera</taxon>
        <taxon>Apocrita</taxon>
        <taxon>Aculeata</taxon>
        <taxon>Formicoidea</taxon>
        <taxon>Formicidae</taxon>
        <taxon>Formicinae</taxon>
        <taxon>Camponotus</taxon>
    </lineage>
</organism>
<dbReference type="Proteomes" id="UP000000311">
    <property type="component" value="Unassembled WGS sequence"/>
</dbReference>
<proteinExistence type="predicted"/>
<sequence length="440" mass="50225">MRAPWLVLILAEIPDSLSLLREAVCHRNDSDLSATGQRSGETLPRRKRELAFPKGSAFVVTLTLLKAIQITEPSNWNLDLEFDMIWPIPSREDLRKTVIKRPSKLKRRHRRELYANLELALNGQNLPGRSCILRAICEVETVLSPPGFSIIEDVIRIILRIAMNHNARYLIFLMLCVILSEYEANDKSILSRKRRYIVFPEGSTFSVALCMTVHTLTSDNIFTEGVNWGISYDLPNESKPALEPFLQLRNDKLKTGNKHDRYGSTAVANRNGPLKYSGWNNDVRTHFAPGGKKYHKSEYYYLQRRHRRELYKKLEVIMNAMGFDGRTCILRALCEASQRLMPKGNTLIEEMMRISFSLPLKRVFSFEPDEHRTYTQAHKAGHEGKDCAAMFPGCSFSLIDLALGKYNAPPSDPNLTDPAAGTFGMEDEYAADSWSRYSMK</sequence>
<dbReference type="PANTHER" id="PTHR21398:SF7">
    <property type="entry name" value="LP19941P"/>
    <property type="match status" value="1"/>
</dbReference>
<keyword evidence="3" id="KW-1185">Reference proteome</keyword>